<gene>
    <name evidence="2" type="ORF">H9751_08965</name>
</gene>
<dbReference type="AlphaFoldDB" id="A0A9D2QFL1"/>
<sequence length="116" mass="12314">MTATWILGVLTVLVAGWTIWRIIREPRNSRNGLLIIATLFLVWLTALASELQGYPEDRSPSLVIGSALLIGVLSIIAAGVYLLINGAVVIRREGFSAATLVPTVFGVGLLGTIASL</sequence>
<feature type="transmembrane region" description="Helical" evidence="1">
    <location>
        <begin position="95"/>
        <end position="114"/>
    </location>
</feature>
<feature type="transmembrane region" description="Helical" evidence="1">
    <location>
        <begin position="6"/>
        <end position="23"/>
    </location>
</feature>
<keyword evidence="1" id="KW-0812">Transmembrane</keyword>
<keyword evidence="1" id="KW-1133">Transmembrane helix</keyword>
<keyword evidence="1" id="KW-0472">Membrane</keyword>
<evidence type="ECO:0000256" key="1">
    <source>
        <dbReference type="SAM" id="Phobius"/>
    </source>
</evidence>
<reference evidence="2" key="1">
    <citation type="journal article" date="2021" name="PeerJ">
        <title>Extensive microbial diversity within the chicken gut microbiome revealed by metagenomics and culture.</title>
        <authorList>
            <person name="Gilroy R."/>
            <person name="Ravi A."/>
            <person name="Getino M."/>
            <person name="Pursley I."/>
            <person name="Horton D.L."/>
            <person name="Alikhan N.F."/>
            <person name="Baker D."/>
            <person name="Gharbi K."/>
            <person name="Hall N."/>
            <person name="Watson M."/>
            <person name="Adriaenssens E.M."/>
            <person name="Foster-Nyarko E."/>
            <person name="Jarju S."/>
            <person name="Secka A."/>
            <person name="Antonio M."/>
            <person name="Oren A."/>
            <person name="Chaudhuri R.R."/>
            <person name="La Ragione R."/>
            <person name="Hildebrand F."/>
            <person name="Pallen M.J."/>
        </authorList>
    </citation>
    <scope>NUCLEOTIDE SEQUENCE</scope>
    <source>
        <strain evidence="2">ChiHjej13B12-4958</strain>
    </source>
</reference>
<accession>A0A9D2QFL1</accession>
<proteinExistence type="predicted"/>
<reference evidence="2" key="2">
    <citation type="submission" date="2021-04" db="EMBL/GenBank/DDBJ databases">
        <authorList>
            <person name="Gilroy R."/>
        </authorList>
    </citation>
    <scope>NUCLEOTIDE SEQUENCE</scope>
    <source>
        <strain evidence="2">ChiHjej13B12-4958</strain>
    </source>
</reference>
<dbReference type="Proteomes" id="UP000823858">
    <property type="component" value="Unassembled WGS sequence"/>
</dbReference>
<feature type="transmembrane region" description="Helical" evidence="1">
    <location>
        <begin position="61"/>
        <end position="83"/>
    </location>
</feature>
<feature type="transmembrane region" description="Helical" evidence="1">
    <location>
        <begin position="32"/>
        <end position="49"/>
    </location>
</feature>
<organism evidence="2 3">
    <name type="scientific">Candidatus Corynebacterium faecigallinarum</name>
    <dbReference type="NCBI Taxonomy" id="2838528"/>
    <lineage>
        <taxon>Bacteria</taxon>
        <taxon>Bacillati</taxon>
        <taxon>Actinomycetota</taxon>
        <taxon>Actinomycetes</taxon>
        <taxon>Mycobacteriales</taxon>
        <taxon>Corynebacteriaceae</taxon>
        <taxon>Corynebacterium</taxon>
    </lineage>
</organism>
<protein>
    <submittedName>
        <fullName evidence="2">Uncharacterized protein</fullName>
    </submittedName>
</protein>
<name>A0A9D2QFL1_9CORY</name>
<evidence type="ECO:0000313" key="3">
    <source>
        <dbReference type="Proteomes" id="UP000823858"/>
    </source>
</evidence>
<dbReference type="EMBL" id="DWVP01000021">
    <property type="protein sequence ID" value="HJC85660.1"/>
    <property type="molecule type" value="Genomic_DNA"/>
</dbReference>
<comment type="caution">
    <text evidence="2">The sequence shown here is derived from an EMBL/GenBank/DDBJ whole genome shotgun (WGS) entry which is preliminary data.</text>
</comment>
<evidence type="ECO:0000313" key="2">
    <source>
        <dbReference type="EMBL" id="HJC85660.1"/>
    </source>
</evidence>